<name>A0ABN9DIE4_9NEOB</name>
<protein>
    <submittedName>
        <fullName evidence="2">Uncharacterized protein</fullName>
    </submittedName>
</protein>
<feature type="compositionally biased region" description="Polar residues" evidence="1">
    <location>
        <begin position="53"/>
        <end position="62"/>
    </location>
</feature>
<evidence type="ECO:0000313" key="2">
    <source>
        <dbReference type="EMBL" id="CAI9572232.1"/>
    </source>
</evidence>
<evidence type="ECO:0000313" key="3">
    <source>
        <dbReference type="Proteomes" id="UP001162483"/>
    </source>
</evidence>
<sequence>MTAGTGSDIVWSGLGQRHRDHQAIRSFGRLDSRATASSGKAVGTASSGKAVGSKSTGMTAGTGSDHWISDLTQRALGHQGSSGHLARQRAPRHPARQWLRVKTGMTAGTMGQTLDRF</sequence>
<accession>A0ABN9DIE4</accession>
<evidence type="ECO:0000256" key="1">
    <source>
        <dbReference type="SAM" id="MobiDB-lite"/>
    </source>
</evidence>
<keyword evidence="3" id="KW-1185">Reference proteome</keyword>
<reference evidence="2" key="1">
    <citation type="submission" date="2023-05" db="EMBL/GenBank/DDBJ databases">
        <authorList>
            <person name="Stuckert A."/>
        </authorList>
    </citation>
    <scope>NUCLEOTIDE SEQUENCE</scope>
</reference>
<organism evidence="2 3">
    <name type="scientific">Staurois parvus</name>
    <dbReference type="NCBI Taxonomy" id="386267"/>
    <lineage>
        <taxon>Eukaryota</taxon>
        <taxon>Metazoa</taxon>
        <taxon>Chordata</taxon>
        <taxon>Craniata</taxon>
        <taxon>Vertebrata</taxon>
        <taxon>Euteleostomi</taxon>
        <taxon>Amphibia</taxon>
        <taxon>Batrachia</taxon>
        <taxon>Anura</taxon>
        <taxon>Neobatrachia</taxon>
        <taxon>Ranoidea</taxon>
        <taxon>Ranidae</taxon>
        <taxon>Staurois</taxon>
    </lineage>
</organism>
<proteinExistence type="predicted"/>
<dbReference type="Proteomes" id="UP001162483">
    <property type="component" value="Unassembled WGS sequence"/>
</dbReference>
<feature type="region of interest" description="Disordered" evidence="1">
    <location>
        <begin position="28"/>
        <end position="65"/>
    </location>
</feature>
<gene>
    <name evidence="2" type="ORF">SPARVUS_LOCUS7404178</name>
</gene>
<dbReference type="EMBL" id="CATNWA010014475">
    <property type="protein sequence ID" value="CAI9572232.1"/>
    <property type="molecule type" value="Genomic_DNA"/>
</dbReference>
<comment type="caution">
    <text evidence="2">The sequence shown here is derived from an EMBL/GenBank/DDBJ whole genome shotgun (WGS) entry which is preliminary data.</text>
</comment>